<gene>
    <name evidence="3" type="ORF">CCE28_11160</name>
</gene>
<dbReference type="OrthoDB" id="9762883at2"/>
<dbReference type="Proteomes" id="UP000216024">
    <property type="component" value="Unassembled WGS sequence"/>
</dbReference>
<dbReference type="Pfam" id="PF05569">
    <property type="entry name" value="Peptidase_M56"/>
    <property type="match status" value="1"/>
</dbReference>
<feature type="transmembrane region" description="Helical" evidence="1">
    <location>
        <begin position="126"/>
        <end position="147"/>
    </location>
</feature>
<dbReference type="AlphaFoldDB" id="A0A267MJV9"/>
<feature type="transmembrane region" description="Helical" evidence="1">
    <location>
        <begin position="240"/>
        <end position="259"/>
    </location>
</feature>
<keyword evidence="1" id="KW-0812">Transmembrane</keyword>
<evidence type="ECO:0000256" key="1">
    <source>
        <dbReference type="SAM" id="Phobius"/>
    </source>
</evidence>
<dbReference type="InterPro" id="IPR052173">
    <property type="entry name" value="Beta-lactam_resp_regulator"/>
</dbReference>
<feature type="transmembrane region" description="Helical" evidence="1">
    <location>
        <begin position="6"/>
        <end position="27"/>
    </location>
</feature>
<proteinExistence type="predicted"/>
<dbReference type="Gene3D" id="3.30.2010.10">
    <property type="entry name" value="Metalloproteases ('zincins'), catalytic domain"/>
    <property type="match status" value="1"/>
</dbReference>
<dbReference type="CDD" id="cd07341">
    <property type="entry name" value="M56_BlaR1_MecR1_like"/>
    <property type="match status" value="1"/>
</dbReference>
<dbReference type="InterPro" id="IPR008756">
    <property type="entry name" value="Peptidase_M56"/>
</dbReference>
<evidence type="ECO:0000259" key="2">
    <source>
        <dbReference type="Pfam" id="PF05569"/>
    </source>
</evidence>
<sequence>MMMSNFVTIIFQMSIRASLLILIILAVKFVFKKVLLPQIHYLIWFLLFIALTIPYTSESALSMYNIPNYFDTNKLSSESILPSVSNEKDVPPKSQDLEDIQYNRLKQNTQKDKRILTFEESLTKKIMSTLSWIWLFGGLFVLFSSIIKNIQLHDSIRNEEEIYDEKILTILNHYKKQLNIQTNVKLIKTRQFSTPSLVGILKPRILIPAPILSNLDETKLGFIILHELSHLKRKDILTNWIILVFQSLYWFNPLIWIGFYRMKMDMEIACDTFVLNKLHKKHHIPYGKVIIELLEYFSYNKFSPIITNILQNKSEVERRIIMIKNFRKNSYVLMIISLLLVALVGCTTLTNATKNESTTNTEDYNVQMITENYKTMIYEEEEELTLTYPQVVDFQDKQIEQKVNNIIKDWYRDLSVLLAAEANVIKSDFETLQKDSHMLKIKLNYTTSSDKEYDFSEILSIDMTTGEILK</sequence>
<reference evidence="3 4" key="1">
    <citation type="submission" date="2017-06" db="EMBL/GenBank/DDBJ databases">
        <title>Draft genome sequence of anaerobic fermentative bacterium Anaeromicrobium sediminis DY2726D isolated from West Pacific Ocean sediments.</title>
        <authorList>
            <person name="Zeng X."/>
        </authorList>
    </citation>
    <scope>NUCLEOTIDE SEQUENCE [LARGE SCALE GENOMIC DNA]</scope>
    <source>
        <strain evidence="3 4">DY2726D</strain>
    </source>
</reference>
<protein>
    <recommendedName>
        <fullName evidence="2">Peptidase M56 domain-containing protein</fullName>
    </recommendedName>
</protein>
<name>A0A267MJV9_9FIRM</name>
<feature type="transmembrane region" description="Helical" evidence="1">
    <location>
        <begin position="331"/>
        <end position="350"/>
    </location>
</feature>
<dbReference type="EMBL" id="NIBG01000009">
    <property type="protein sequence ID" value="PAB59070.1"/>
    <property type="molecule type" value="Genomic_DNA"/>
</dbReference>
<keyword evidence="1" id="KW-1133">Transmembrane helix</keyword>
<evidence type="ECO:0000313" key="4">
    <source>
        <dbReference type="Proteomes" id="UP000216024"/>
    </source>
</evidence>
<dbReference type="PANTHER" id="PTHR34978">
    <property type="entry name" value="POSSIBLE SENSOR-TRANSDUCER PROTEIN BLAR"/>
    <property type="match status" value="1"/>
</dbReference>
<keyword evidence="4" id="KW-1185">Reference proteome</keyword>
<organism evidence="3 4">
    <name type="scientific">Anaeromicrobium sediminis</name>
    <dbReference type="NCBI Taxonomy" id="1478221"/>
    <lineage>
        <taxon>Bacteria</taxon>
        <taxon>Bacillati</taxon>
        <taxon>Bacillota</taxon>
        <taxon>Clostridia</taxon>
        <taxon>Peptostreptococcales</taxon>
        <taxon>Thermotaleaceae</taxon>
        <taxon>Anaeromicrobium</taxon>
    </lineage>
</organism>
<accession>A0A267MJV9</accession>
<keyword evidence="1" id="KW-0472">Membrane</keyword>
<dbReference type="PANTHER" id="PTHR34978:SF3">
    <property type="entry name" value="SLR0241 PROTEIN"/>
    <property type="match status" value="1"/>
</dbReference>
<evidence type="ECO:0000313" key="3">
    <source>
        <dbReference type="EMBL" id="PAB59070.1"/>
    </source>
</evidence>
<comment type="caution">
    <text evidence="3">The sequence shown here is derived from an EMBL/GenBank/DDBJ whole genome shotgun (WGS) entry which is preliminary data.</text>
</comment>
<feature type="domain" description="Peptidase M56" evidence="2">
    <location>
        <begin position="10"/>
        <end position="323"/>
    </location>
</feature>
<feature type="transmembrane region" description="Helical" evidence="1">
    <location>
        <begin position="39"/>
        <end position="57"/>
    </location>
</feature>